<reference evidence="1 2" key="1">
    <citation type="journal article" date="2016" name="Sci. Rep.">
        <title>Peltaster fructicola genome reveals evolution from an invasive phytopathogen to an ectophytic parasite.</title>
        <authorList>
            <person name="Xu C."/>
            <person name="Chen H."/>
            <person name="Gleason M.L."/>
            <person name="Xu J.R."/>
            <person name="Liu H."/>
            <person name="Zhang R."/>
            <person name="Sun G."/>
        </authorList>
    </citation>
    <scope>NUCLEOTIDE SEQUENCE [LARGE SCALE GENOMIC DNA]</scope>
    <source>
        <strain evidence="1 2">LNHT1506</strain>
    </source>
</reference>
<dbReference type="EMBL" id="CP051139">
    <property type="protein sequence ID" value="QIW96150.1"/>
    <property type="molecule type" value="Genomic_DNA"/>
</dbReference>
<sequence length="137" mass="15190">MMASKYDDDMKRRTRQIYHHGTNPVCKEIYLVLQPCSTVATTNIGYPLQDGKLLARQCSSNSAVIRFVAYMIELLVASKEGSLDSECRDVLYQGVKRNLQSAQSSALATAISSRLEVLHLTSAVQVPPSTCCPKFFL</sequence>
<dbReference type="AlphaFoldDB" id="A0A6H0XNC2"/>
<protein>
    <submittedName>
        <fullName evidence="1">Uncharacterized protein</fullName>
    </submittedName>
</protein>
<keyword evidence="2" id="KW-1185">Reference proteome</keyword>
<gene>
    <name evidence="1" type="ORF">AMS68_001668</name>
</gene>
<evidence type="ECO:0000313" key="1">
    <source>
        <dbReference type="EMBL" id="QIW96150.1"/>
    </source>
</evidence>
<name>A0A6H0XNC2_9PEZI</name>
<accession>A0A6H0XNC2</accession>
<organism evidence="1 2">
    <name type="scientific">Peltaster fructicola</name>
    <dbReference type="NCBI Taxonomy" id="286661"/>
    <lineage>
        <taxon>Eukaryota</taxon>
        <taxon>Fungi</taxon>
        <taxon>Dikarya</taxon>
        <taxon>Ascomycota</taxon>
        <taxon>Pezizomycotina</taxon>
        <taxon>Dothideomycetes</taxon>
        <taxon>Dothideomycetes incertae sedis</taxon>
        <taxon>Peltaster</taxon>
    </lineage>
</organism>
<evidence type="ECO:0000313" key="2">
    <source>
        <dbReference type="Proteomes" id="UP000503462"/>
    </source>
</evidence>
<dbReference type="Proteomes" id="UP000503462">
    <property type="component" value="Chromosome 1"/>
</dbReference>
<proteinExistence type="predicted"/>